<dbReference type="OrthoDB" id="168567at2157"/>
<dbReference type="Gene3D" id="3.10.20.520">
    <property type="entry name" value="Phenylacetic acid degradation B"/>
    <property type="match status" value="1"/>
</dbReference>
<dbReference type="NCBIfam" id="TIGR04031">
    <property type="entry name" value="Htur_1727_fam"/>
    <property type="match status" value="1"/>
</dbReference>
<gene>
    <name evidence="2" type="ORF">SAMN04488067_104256</name>
</gene>
<accession>A0A1G7L9S5</accession>
<dbReference type="EMBL" id="FNBO01000004">
    <property type="protein sequence ID" value="SDF45780.1"/>
    <property type="molecule type" value="Genomic_DNA"/>
</dbReference>
<evidence type="ECO:0000256" key="1">
    <source>
        <dbReference type="SAM" id="MobiDB-lite"/>
    </source>
</evidence>
<dbReference type="RefSeq" id="WP_149798348.1">
    <property type="nucleotide sequence ID" value="NZ_FNBO01000004.1"/>
</dbReference>
<dbReference type="Proteomes" id="UP000324020">
    <property type="component" value="Unassembled WGS sequence"/>
</dbReference>
<protein>
    <submittedName>
        <fullName evidence="2">RSAM-partnered protein, Htur_1727 family</fullName>
    </submittedName>
</protein>
<organism evidence="2 3">
    <name type="scientific">Halorubrum xinjiangense</name>
    <dbReference type="NCBI Taxonomy" id="261291"/>
    <lineage>
        <taxon>Archaea</taxon>
        <taxon>Methanobacteriati</taxon>
        <taxon>Methanobacteriota</taxon>
        <taxon>Stenosarchaea group</taxon>
        <taxon>Halobacteria</taxon>
        <taxon>Halobacteriales</taxon>
        <taxon>Haloferacaceae</taxon>
        <taxon>Halorubrum</taxon>
    </lineage>
</organism>
<dbReference type="AlphaFoldDB" id="A0A1G7L9S5"/>
<dbReference type="InterPro" id="IPR038693">
    <property type="entry name" value="PaaB_sf"/>
</dbReference>
<evidence type="ECO:0000313" key="2">
    <source>
        <dbReference type="EMBL" id="SDF45780.1"/>
    </source>
</evidence>
<dbReference type="InterPro" id="IPR009359">
    <property type="entry name" value="PaaB"/>
</dbReference>
<dbReference type="InterPro" id="IPR023976">
    <property type="entry name" value="CHP04031_Htur1727"/>
</dbReference>
<keyword evidence="3" id="KW-1185">Reference proteome</keyword>
<evidence type="ECO:0000313" key="3">
    <source>
        <dbReference type="Proteomes" id="UP000324020"/>
    </source>
</evidence>
<reference evidence="2 3" key="1">
    <citation type="submission" date="2016-10" db="EMBL/GenBank/DDBJ databases">
        <authorList>
            <person name="Varghese N."/>
            <person name="Submissions S."/>
        </authorList>
    </citation>
    <scope>NUCLEOTIDE SEQUENCE [LARGE SCALE GENOMIC DNA]</scope>
    <source>
        <strain evidence="2 3">CGMCC 1.3527</strain>
    </source>
</reference>
<name>A0A1G7L9S5_9EURY</name>
<feature type="region of interest" description="Disordered" evidence="1">
    <location>
        <begin position="1"/>
        <end position="22"/>
    </location>
</feature>
<feature type="region of interest" description="Disordered" evidence="1">
    <location>
        <begin position="73"/>
        <end position="133"/>
    </location>
</feature>
<proteinExistence type="predicted"/>
<sequence length="133" mass="14209">MVEKTDRTEDANGPRSADGRRFEVFVREEESDPLRHVGTVAAPTPEVAHEEASKLFAWYARDVWVCPAAEVSRYSAESLAGDEPEGPGDSAASDDADEPRVYEETEGTPTVACGSAPVDDGEDAAEPPAEGSR</sequence>
<feature type="compositionally biased region" description="Acidic residues" evidence="1">
    <location>
        <begin position="80"/>
        <end position="97"/>
    </location>
</feature>
<dbReference type="Pfam" id="PF06243">
    <property type="entry name" value="PaaB"/>
    <property type="match status" value="1"/>
</dbReference>